<protein>
    <recommendedName>
        <fullName evidence="1">Transposase-associated domain-containing protein</fullName>
    </recommendedName>
</protein>
<comment type="caution">
    <text evidence="2">The sequence shown here is derived from an EMBL/GenBank/DDBJ whole genome shotgun (WGS) entry which is preliminary data.</text>
</comment>
<feature type="domain" description="Transposase-associated" evidence="1">
    <location>
        <begin position="3"/>
        <end position="76"/>
    </location>
</feature>
<organism evidence="2 3">
    <name type="scientific">Striga hermonthica</name>
    <name type="common">Purple witchweed</name>
    <name type="synonym">Buchnera hermonthica</name>
    <dbReference type="NCBI Taxonomy" id="68872"/>
    <lineage>
        <taxon>Eukaryota</taxon>
        <taxon>Viridiplantae</taxon>
        <taxon>Streptophyta</taxon>
        <taxon>Embryophyta</taxon>
        <taxon>Tracheophyta</taxon>
        <taxon>Spermatophyta</taxon>
        <taxon>Magnoliopsida</taxon>
        <taxon>eudicotyledons</taxon>
        <taxon>Gunneridae</taxon>
        <taxon>Pentapetalae</taxon>
        <taxon>asterids</taxon>
        <taxon>lamiids</taxon>
        <taxon>Lamiales</taxon>
        <taxon>Orobanchaceae</taxon>
        <taxon>Buchnereae</taxon>
        <taxon>Striga</taxon>
    </lineage>
</organism>
<evidence type="ECO:0000259" key="1">
    <source>
        <dbReference type="Pfam" id="PF13963"/>
    </source>
</evidence>
<sequence length="155" mass="17897">MDRTWVNAVRTSSEYENGVEYFLEYAKQHVSNNNGKFCCPCVNCLNDRQLSIEEIREHVLCDGFNRSYTRWIWHGEFDMPSVSQDEQIDAGDADMYDRVEDIINDVGAEAFEQAHMNRVYESLSTEANKPLYNGCEKFSRLTAILKLINLKATHG</sequence>
<proteinExistence type="predicted"/>
<reference evidence="2" key="1">
    <citation type="submission" date="2019-12" db="EMBL/GenBank/DDBJ databases">
        <authorList>
            <person name="Scholes J."/>
        </authorList>
    </citation>
    <scope>NUCLEOTIDE SEQUENCE</scope>
</reference>
<dbReference type="AlphaFoldDB" id="A0A9N7NKF4"/>
<dbReference type="InterPro" id="IPR029480">
    <property type="entry name" value="Transpos_assoc"/>
</dbReference>
<dbReference type="EMBL" id="CACSLK010027834">
    <property type="protein sequence ID" value="CAA0832567.1"/>
    <property type="molecule type" value="Genomic_DNA"/>
</dbReference>
<dbReference type="OrthoDB" id="911793at2759"/>
<accession>A0A9N7NKF4</accession>
<evidence type="ECO:0000313" key="3">
    <source>
        <dbReference type="Proteomes" id="UP001153555"/>
    </source>
</evidence>
<dbReference type="Pfam" id="PF13963">
    <property type="entry name" value="Transpos_assoc"/>
    <property type="match status" value="1"/>
</dbReference>
<gene>
    <name evidence="2" type="ORF">SHERM_27842</name>
</gene>
<evidence type="ECO:0000313" key="2">
    <source>
        <dbReference type="EMBL" id="CAA0832567.1"/>
    </source>
</evidence>
<dbReference type="Proteomes" id="UP001153555">
    <property type="component" value="Unassembled WGS sequence"/>
</dbReference>
<name>A0A9N7NKF4_STRHE</name>
<keyword evidence="3" id="KW-1185">Reference proteome</keyword>